<gene>
    <name evidence="1" type="ORF">PXEA_LOCUS35932</name>
</gene>
<keyword evidence="2" id="KW-1185">Reference proteome</keyword>
<organism evidence="1 2">
    <name type="scientific">Protopolystoma xenopodis</name>
    <dbReference type="NCBI Taxonomy" id="117903"/>
    <lineage>
        <taxon>Eukaryota</taxon>
        <taxon>Metazoa</taxon>
        <taxon>Spiralia</taxon>
        <taxon>Lophotrochozoa</taxon>
        <taxon>Platyhelminthes</taxon>
        <taxon>Monogenea</taxon>
        <taxon>Polyopisthocotylea</taxon>
        <taxon>Polystomatidea</taxon>
        <taxon>Polystomatidae</taxon>
        <taxon>Protopolystoma</taxon>
    </lineage>
</organism>
<comment type="caution">
    <text evidence="1">The sequence shown here is derived from an EMBL/GenBank/DDBJ whole genome shotgun (WGS) entry which is preliminary data.</text>
</comment>
<accession>A0A448XQM0</accession>
<dbReference type="EMBL" id="CAAALY010274699">
    <property type="protein sequence ID" value="VEL42492.1"/>
    <property type="molecule type" value="Genomic_DNA"/>
</dbReference>
<dbReference type="Proteomes" id="UP000784294">
    <property type="component" value="Unassembled WGS sequence"/>
</dbReference>
<name>A0A448XQM0_9PLAT</name>
<proteinExistence type="predicted"/>
<protein>
    <submittedName>
        <fullName evidence="1">Uncharacterized protein</fullName>
    </submittedName>
</protein>
<sequence>MNRTSEWIGKRQASLSIGDRKKHKWDKANKLAQQCNCTASATGTEPQSEYVNVTSALARLTHKLDTVRIASLCLF</sequence>
<evidence type="ECO:0000313" key="2">
    <source>
        <dbReference type="Proteomes" id="UP000784294"/>
    </source>
</evidence>
<evidence type="ECO:0000313" key="1">
    <source>
        <dbReference type="EMBL" id="VEL42492.1"/>
    </source>
</evidence>
<dbReference type="AlphaFoldDB" id="A0A448XQM0"/>
<reference evidence="1" key="1">
    <citation type="submission" date="2018-11" db="EMBL/GenBank/DDBJ databases">
        <authorList>
            <consortium name="Pathogen Informatics"/>
        </authorList>
    </citation>
    <scope>NUCLEOTIDE SEQUENCE</scope>
</reference>